<reference evidence="3 4" key="1">
    <citation type="submission" date="2019-02" db="EMBL/GenBank/DDBJ databases">
        <title>Draft genome sequence of Amycolatopsis sp. 8-3EHSu isolated from roots of Suaeda maritima.</title>
        <authorList>
            <person name="Duangmal K."/>
            <person name="Chantavorakit T."/>
        </authorList>
    </citation>
    <scope>NUCLEOTIDE SEQUENCE [LARGE SCALE GENOMIC DNA]</scope>
    <source>
        <strain evidence="3 4">8-3EHSu</strain>
    </source>
</reference>
<dbReference type="CDD" id="cd03784">
    <property type="entry name" value="GT1_Gtf-like"/>
    <property type="match status" value="1"/>
</dbReference>
<sequence>MTRKPILFCCTQSTGLMNSSLSVAGELARRGVPDLWFATDENRRVEVEKLAARSEVGFVSLGDVDPALAATMWDEPTYRAVTGRSRFVAYRARVRAGMDAGYVADKYSRLSEAVARIKPALMVINSLCHHAFLVAITHRIPFVITAPFLPSDLCQANLPKGFPVPQSGMPRDMTRAQRFAHWLFRLRMRTLVLDPVILRKAVAYGKAMDRLGVDRAARPQNAPFDAAEMILCFSLLELDYPFPVPDKLHMLGTMVPPLPETSGDDDLTRWLDAQESVVYVAFGTITRLTRDEVAAMVEVARRLGDRHQVLWKLPREQQAFLPPAGELPANLRIESWLPSQYDVLAHRNVKVFFNHAGSNSFHEGLYFGKPLLSRPLWLDCYDHAVRAVDSGAGLTVDRPDTVDPDDVHHKLRRLLEEDSFRERAGYFSELQRRTGGVRAAADLILGSRALS</sequence>
<evidence type="ECO:0000256" key="2">
    <source>
        <dbReference type="ARBA" id="ARBA00022679"/>
    </source>
</evidence>
<keyword evidence="4" id="KW-1185">Reference proteome</keyword>
<evidence type="ECO:0000256" key="1">
    <source>
        <dbReference type="ARBA" id="ARBA00022676"/>
    </source>
</evidence>
<dbReference type="GO" id="GO:0008194">
    <property type="term" value="F:UDP-glycosyltransferase activity"/>
    <property type="evidence" value="ECO:0007669"/>
    <property type="project" value="InterPro"/>
</dbReference>
<dbReference type="Gene3D" id="3.40.50.2000">
    <property type="entry name" value="Glycogen Phosphorylase B"/>
    <property type="match status" value="2"/>
</dbReference>
<evidence type="ECO:0000313" key="3">
    <source>
        <dbReference type="EMBL" id="RZQ60179.1"/>
    </source>
</evidence>
<dbReference type="SUPFAM" id="SSF53756">
    <property type="entry name" value="UDP-Glycosyltransferase/glycogen phosphorylase"/>
    <property type="match status" value="1"/>
</dbReference>
<gene>
    <name evidence="3" type="ORF">EWH70_29760</name>
</gene>
<dbReference type="Proteomes" id="UP000292003">
    <property type="component" value="Unassembled WGS sequence"/>
</dbReference>
<dbReference type="InterPro" id="IPR002213">
    <property type="entry name" value="UDP_glucos_trans"/>
</dbReference>
<keyword evidence="1" id="KW-0328">Glycosyltransferase</keyword>
<proteinExistence type="predicted"/>
<dbReference type="PANTHER" id="PTHR48043:SF145">
    <property type="entry name" value="FI06409P-RELATED"/>
    <property type="match status" value="1"/>
</dbReference>
<accession>A0A4Q7J064</accession>
<keyword evidence="2 3" id="KW-0808">Transferase</keyword>
<organism evidence="3 4">
    <name type="scientific">Amycolatopsis suaedae</name>
    <dbReference type="NCBI Taxonomy" id="2510978"/>
    <lineage>
        <taxon>Bacteria</taxon>
        <taxon>Bacillati</taxon>
        <taxon>Actinomycetota</taxon>
        <taxon>Actinomycetes</taxon>
        <taxon>Pseudonocardiales</taxon>
        <taxon>Pseudonocardiaceae</taxon>
        <taxon>Amycolatopsis</taxon>
    </lineage>
</organism>
<evidence type="ECO:0000313" key="4">
    <source>
        <dbReference type="Proteomes" id="UP000292003"/>
    </source>
</evidence>
<dbReference type="EMBL" id="SFCC01000018">
    <property type="protein sequence ID" value="RZQ60179.1"/>
    <property type="molecule type" value="Genomic_DNA"/>
</dbReference>
<name>A0A4Q7J064_9PSEU</name>
<dbReference type="Pfam" id="PF00201">
    <property type="entry name" value="UDPGT"/>
    <property type="match status" value="1"/>
</dbReference>
<dbReference type="OrthoDB" id="764352at2"/>
<dbReference type="RefSeq" id="WP_130478880.1">
    <property type="nucleotide sequence ID" value="NZ_SFCC01000018.1"/>
</dbReference>
<protein>
    <submittedName>
        <fullName evidence="3">Glycosyltransferase</fullName>
    </submittedName>
</protein>
<dbReference type="InterPro" id="IPR050271">
    <property type="entry name" value="UDP-glycosyltransferase"/>
</dbReference>
<comment type="caution">
    <text evidence="3">The sequence shown here is derived from an EMBL/GenBank/DDBJ whole genome shotgun (WGS) entry which is preliminary data.</text>
</comment>
<dbReference type="PANTHER" id="PTHR48043">
    <property type="entry name" value="EG:EG0003.4 PROTEIN-RELATED"/>
    <property type="match status" value="1"/>
</dbReference>
<dbReference type="AlphaFoldDB" id="A0A4Q7J064"/>